<gene>
    <name evidence="1" type="ORF">IE53DRAFT_388137</name>
</gene>
<organism evidence="1 2">
    <name type="scientific">Violaceomyces palustris</name>
    <dbReference type="NCBI Taxonomy" id="1673888"/>
    <lineage>
        <taxon>Eukaryota</taxon>
        <taxon>Fungi</taxon>
        <taxon>Dikarya</taxon>
        <taxon>Basidiomycota</taxon>
        <taxon>Ustilaginomycotina</taxon>
        <taxon>Ustilaginomycetes</taxon>
        <taxon>Violaceomycetales</taxon>
        <taxon>Violaceomycetaceae</taxon>
        <taxon>Violaceomyces</taxon>
    </lineage>
</organism>
<sequence>MHCRDPSFLFLSLSLFLFFLVRASKEGGREGRRDIETRKKIRSTCFLGSEETAPEGKWWKGRRRKGGVRVRQSLETLPTIQSPEMNGIGSTGFGLAREGAEE</sequence>
<evidence type="ECO:0000313" key="1">
    <source>
        <dbReference type="EMBL" id="PWN49618.1"/>
    </source>
</evidence>
<keyword evidence="2" id="KW-1185">Reference proteome</keyword>
<evidence type="ECO:0000313" key="2">
    <source>
        <dbReference type="Proteomes" id="UP000245626"/>
    </source>
</evidence>
<accession>A0ACD0NUX3</accession>
<reference evidence="1 2" key="1">
    <citation type="journal article" date="2018" name="Mol. Biol. Evol.">
        <title>Broad Genomic Sampling Reveals a Smut Pathogenic Ancestry of the Fungal Clade Ustilaginomycotina.</title>
        <authorList>
            <person name="Kijpornyongpan T."/>
            <person name="Mondo S.J."/>
            <person name="Barry K."/>
            <person name="Sandor L."/>
            <person name="Lee J."/>
            <person name="Lipzen A."/>
            <person name="Pangilinan J."/>
            <person name="LaButti K."/>
            <person name="Hainaut M."/>
            <person name="Henrissat B."/>
            <person name="Grigoriev I.V."/>
            <person name="Spatafora J.W."/>
            <person name="Aime M.C."/>
        </authorList>
    </citation>
    <scope>NUCLEOTIDE SEQUENCE [LARGE SCALE GENOMIC DNA]</scope>
    <source>
        <strain evidence="1 2">SA 807</strain>
    </source>
</reference>
<protein>
    <submittedName>
        <fullName evidence="1">Uncharacterized protein</fullName>
    </submittedName>
</protein>
<name>A0ACD0NUX3_9BASI</name>
<dbReference type="Proteomes" id="UP000245626">
    <property type="component" value="Unassembled WGS sequence"/>
</dbReference>
<proteinExistence type="predicted"/>
<dbReference type="EMBL" id="KZ820026">
    <property type="protein sequence ID" value="PWN49618.1"/>
    <property type="molecule type" value="Genomic_DNA"/>
</dbReference>